<dbReference type="RefSeq" id="WP_131330874.1">
    <property type="nucleotide sequence ID" value="NZ_CP044016.1"/>
</dbReference>
<name>A0A5P2G5G4_9BACT</name>
<evidence type="ECO:0000313" key="3">
    <source>
        <dbReference type="Proteomes" id="UP000292424"/>
    </source>
</evidence>
<feature type="transmembrane region" description="Helical" evidence="1">
    <location>
        <begin position="138"/>
        <end position="158"/>
    </location>
</feature>
<dbReference type="Proteomes" id="UP000292424">
    <property type="component" value="Chromosome"/>
</dbReference>
<dbReference type="KEGG" id="arac:E0W69_015045"/>
<dbReference type="AlphaFoldDB" id="A0A5P2G5G4"/>
<proteinExistence type="predicted"/>
<organism evidence="2 3">
    <name type="scientific">Rhizosphaericola mali</name>
    <dbReference type="NCBI Taxonomy" id="2545455"/>
    <lineage>
        <taxon>Bacteria</taxon>
        <taxon>Pseudomonadati</taxon>
        <taxon>Bacteroidota</taxon>
        <taxon>Chitinophagia</taxon>
        <taxon>Chitinophagales</taxon>
        <taxon>Chitinophagaceae</taxon>
        <taxon>Rhizosphaericola</taxon>
    </lineage>
</organism>
<protein>
    <recommendedName>
        <fullName evidence="4">DUF2975 domain-containing protein</fullName>
    </recommendedName>
</protein>
<evidence type="ECO:0008006" key="4">
    <source>
        <dbReference type="Google" id="ProtNLM"/>
    </source>
</evidence>
<keyword evidence="1" id="KW-0472">Membrane</keyword>
<feature type="transmembrane region" description="Helical" evidence="1">
    <location>
        <begin position="12"/>
        <end position="32"/>
    </location>
</feature>
<evidence type="ECO:0000256" key="1">
    <source>
        <dbReference type="SAM" id="Phobius"/>
    </source>
</evidence>
<sequence length="211" mass="24950">MEQKLANCLKAFKIFILIEVIYFLVILIPFNYKTPWLTENKNKIEWSWESIKVKKSNIIQIFPDSNTIKNSIYTYSVINQESTIPKQFIGWEQLIIEIISVIFETWVFIIIIRYLVFIYKLTIQHLYSIDTPIKLRSFTIKLGIINIAFQLLQSYDYYKVAHKTHLPNYKTGLFGLDQFDASVIPITIILLFLSYIWQYAISIKSENDLTV</sequence>
<keyword evidence="1" id="KW-0812">Transmembrane</keyword>
<accession>A0A5P2G5G4</accession>
<evidence type="ECO:0000313" key="2">
    <source>
        <dbReference type="EMBL" id="QES89918.1"/>
    </source>
</evidence>
<keyword evidence="1" id="KW-1133">Transmembrane helix</keyword>
<feature type="transmembrane region" description="Helical" evidence="1">
    <location>
        <begin position="178"/>
        <end position="197"/>
    </location>
</feature>
<dbReference type="EMBL" id="CP044016">
    <property type="protein sequence ID" value="QES89918.1"/>
    <property type="molecule type" value="Genomic_DNA"/>
</dbReference>
<keyword evidence="3" id="KW-1185">Reference proteome</keyword>
<gene>
    <name evidence="2" type="ORF">E0W69_015045</name>
</gene>
<feature type="transmembrane region" description="Helical" evidence="1">
    <location>
        <begin position="94"/>
        <end position="117"/>
    </location>
</feature>
<reference evidence="2 3" key="1">
    <citation type="submission" date="2019-09" db="EMBL/GenBank/DDBJ databases">
        <title>Complete genome sequence of Arachidicoccus sp. B3-10 isolated from apple orchard soil.</title>
        <authorList>
            <person name="Kim H.S."/>
            <person name="Han K.-I."/>
            <person name="Suh M.K."/>
            <person name="Lee K.C."/>
            <person name="Eom M.K."/>
            <person name="Kim J.-S."/>
            <person name="Kang S.W."/>
            <person name="Sin Y."/>
            <person name="Lee J.-S."/>
        </authorList>
    </citation>
    <scope>NUCLEOTIDE SEQUENCE [LARGE SCALE GENOMIC DNA]</scope>
    <source>
        <strain evidence="2 3">B3-10</strain>
    </source>
</reference>